<dbReference type="Proteomes" id="UP001239111">
    <property type="component" value="Chromosome 3"/>
</dbReference>
<sequence>MIVRSLQSSQKEDLNQAISRPPTQALQCKSIKLARKGSSSAPEGDWLQKLFEEDDKTVQEFTVTFNWQAAFKIWISRRLAGTVSDFTLSATYYPKSKDDGSPMRDSIPNEVSTNQRYVIFNLIAIGNYTPVDELSQGSKGDVTIIDLLKQVHWQDVSGRVLGALQQYVLPTRPSHGSSTAPSTTTQRPNTDAHLNNIIKTVTDHVKRSIGQIDWRKVAELFKKTTKMEFEKKEKLRLEELERKRAEDVRIAEERRKREQAEQQLKLEQELREEQRRLEKLEAERIQAELRKQLEQEKERIRREIEAKQEREREEQRQKELREAEQRAEAKRLRMLREQQRLDREAEERRREERERIAREQEQARVAQIRAIEEQQRRQQQEVEAQRRAEEARVQEQIRLARVQAEEEQRRWKLRVAEEQRRRREEERRQCYSRAQKRIREYIIWDFLLCNPARQGQLL</sequence>
<proteinExistence type="predicted"/>
<evidence type="ECO:0000313" key="1">
    <source>
        <dbReference type="EMBL" id="KAJ8669876.1"/>
    </source>
</evidence>
<dbReference type="EMBL" id="CM056743">
    <property type="protein sequence ID" value="KAJ8669876.1"/>
    <property type="molecule type" value="Genomic_DNA"/>
</dbReference>
<protein>
    <submittedName>
        <fullName evidence="1">Uncharacterized protein</fullName>
    </submittedName>
</protein>
<organism evidence="1 2">
    <name type="scientific">Eretmocerus hayati</name>
    <dbReference type="NCBI Taxonomy" id="131215"/>
    <lineage>
        <taxon>Eukaryota</taxon>
        <taxon>Metazoa</taxon>
        <taxon>Ecdysozoa</taxon>
        <taxon>Arthropoda</taxon>
        <taxon>Hexapoda</taxon>
        <taxon>Insecta</taxon>
        <taxon>Pterygota</taxon>
        <taxon>Neoptera</taxon>
        <taxon>Endopterygota</taxon>
        <taxon>Hymenoptera</taxon>
        <taxon>Apocrita</taxon>
        <taxon>Proctotrupomorpha</taxon>
        <taxon>Chalcidoidea</taxon>
        <taxon>Aphelinidae</taxon>
        <taxon>Aphelininae</taxon>
        <taxon>Eretmocerus</taxon>
    </lineage>
</organism>
<comment type="caution">
    <text evidence="1">The sequence shown here is derived from an EMBL/GenBank/DDBJ whole genome shotgun (WGS) entry which is preliminary data.</text>
</comment>
<name>A0ACC2NFM1_9HYME</name>
<reference evidence="1" key="1">
    <citation type="submission" date="2023-04" db="EMBL/GenBank/DDBJ databases">
        <title>A chromosome-level genome assembly of the parasitoid wasp Eretmocerus hayati.</title>
        <authorList>
            <person name="Zhong Y."/>
            <person name="Liu S."/>
            <person name="Liu Y."/>
        </authorList>
    </citation>
    <scope>NUCLEOTIDE SEQUENCE</scope>
    <source>
        <strain evidence="1">ZJU_SS_LIU_2023</strain>
    </source>
</reference>
<accession>A0ACC2NFM1</accession>
<keyword evidence="2" id="KW-1185">Reference proteome</keyword>
<evidence type="ECO:0000313" key="2">
    <source>
        <dbReference type="Proteomes" id="UP001239111"/>
    </source>
</evidence>
<gene>
    <name evidence="1" type="ORF">QAD02_001135</name>
</gene>